<proteinExistence type="predicted"/>
<evidence type="ECO:0000313" key="4">
    <source>
        <dbReference type="Proteomes" id="UP000320791"/>
    </source>
</evidence>
<dbReference type="AlphaFoldDB" id="A0A5C5UF75"/>
<comment type="caution">
    <text evidence="3">The sequence shown here is derived from an EMBL/GenBank/DDBJ whole genome shotgun (WGS) entry which is preliminary data.</text>
</comment>
<keyword evidence="2" id="KW-0812">Transmembrane</keyword>
<keyword evidence="4" id="KW-1185">Reference proteome</keyword>
<organism evidence="3 4">
    <name type="scientific">Corynebacterium canis</name>
    <dbReference type="NCBI Taxonomy" id="679663"/>
    <lineage>
        <taxon>Bacteria</taxon>
        <taxon>Bacillati</taxon>
        <taxon>Actinomycetota</taxon>
        <taxon>Actinomycetes</taxon>
        <taxon>Mycobacteriales</taxon>
        <taxon>Corynebacteriaceae</taxon>
        <taxon>Corynebacterium</taxon>
    </lineage>
</organism>
<feature type="transmembrane region" description="Helical" evidence="2">
    <location>
        <begin position="14"/>
        <end position="35"/>
    </location>
</feature>
<dbReference type="RefSeq" id="WP_146324708.1">
    <property type="nucleotide sequence ID" value="NZ_BAABLR010000005.1"/>
</dbReference>
<evidence type="ECO:0000256" key="1">
    <source>
        <dbReference type="SAM" id="MobiDB-lite"/>
    </source>
</evidence>
<dbReference type="Proteomes" id="UP000320791">
    <property type="component" value="Unassembled WGS sequence"/>
</dbReference>
<evidence type="ECO:0000313" key="3">
    <source>
        <dbReference type="EMBL" id="TWT24192.1"/>
    </source>
</evidence>
<sequence length="188" mass="20340">MSQQYQTSTRGKGAFWAVAIVIFAVVAIACMYFFWSSGTENTNAGGNAKSVANVTATADTAQQATNPSNNLAVQTGETVGTFDPNNPPPAVVPSFLPPTARLINEKPVQVFPDSWKYSRYYAGNDNTSSGFTQEVYNYFLANLDDFDDGFVVFKAPSPATGYNYEMRCVDQGTHVTCTGGYNAVVYIV</sequence>
<keyword evidence="2" id="KW-0472">Membrane</keyword>
<reference evidence="3 4" key="1">
    <citation type="submission" date="2019-08" db="EMBL/GenBank/DDBJ databases">
        <authorList>
            <person name="Lei W."/>
        </authorList>
    </citation>
    <scope>NUCLEOTIDE SEQUENCE [LARGE SCALE GENOMIC DNA]</scope>
    <source>
        <strain evidence="3 4">CCUG 58627</strain>
    </source>
</reference>
<dbReference type="OrthoDB" id="4412616at2"/>
<gene>
    <name evidence="3" type="ORF">FRX94_08510</name>
</gene>
<accession>A0A5C5UF75</accession>
<name>A0A5C5UF75_9CORY</name>
<feature type="compositionally biased region" description="Polar residues" evidence="1">
    <location>
        <begin position="67"/>
        <end position="78"/>
    </location>
</feature>
<feature type="region of interest" description="Disordered" evidence="1">
    <location>
        <begin position="59"/>
        <end position="84"/>
    </location>
</feature>
<evidence type="ECO:0000256" key="2">
    <source>
        <dbReference type="SAM" id="Phobius"/>
    </source>
</evidence>
<dbReference type="EMBL" id="VOHM01000018">
    <property type="protein sequence ID" value="TWT24192.1"/>
    <property type="molecule type" value="Genomic_DNA"/>
</dbReference>
<protein>
    <submittedName>
        <fullName evidence="3">Uncharacterized protein</fullName>
    </submittedName>
</protein>
<keyword evidence="2" id="KW-1133">Transmembrane helix</keyword>